<evidence type="ECO:0000313" key="1">
    <source>
        <dbReference type="EMBL" id="GIX80877.1"/>
    </source>
</evidence>
<gene>
    <name evidence="1" type="ORF">CEXT_419481</name>
</gene>
<dbReference type="Proteomes" id="UP001054945">
    <property type="component" value="Unassembled WGS sequence"/>
</dbReference>
<reference evidence="1 2" key="1">
    <citation type="submission" date="2021-06" db="EMBL/GenBank/DDBJ databases">
        <title>Caerostris extrusa draft genome.</title>
        <authorList>
            <person name="Kono N."/>
            <person name="Arakawa K."/>
        </authorList>
    </citation>
    <scope>NUCLEOTIDE SEQUENCE [LARGE SCALE GENOMIC DNA]</scope>
</reference>
<organism evidence="1 2">
    <name type="scientific">Caerostris extrusa</name>
    <name type="common">Bark spider</name>
    <name type="synonym">Caerostris bankana</name>
    <dbReference type="NCBI Taxonomy" id="172846"/>
    <lineage>
        <taxon>Eukaryota</taxon>
        <taxon>Metazoa</taxon>
        <taxon>Ecdysozoa</taxon>
        <taxon>Arthropoda</taxon>
        <taxon>Chelicerata</taxon>
        <taxon>Arachnida</taxon>
        <taxon>Araneae</taxon>
        <taxon>Araneomorphae</taxon>
        <taxon>Entelegynae</taxon>
        <taxon>Araneoidea</taxon>
        <taxon>Araneidae</taxon>
        <taxon>Caerostris</taxon>
    </lineage>
</organism>
<dbReference type="EMBL" id="BPLR01003069">
    <property type="protein sequence ID" value="GIX80877.1"/>
    <property type="molecule type" value="Genomic_DNA"/>
</dbReference>
<proteinExistence type="predicted"/>
<name>A0AAV4NBH4_CAEEX</name>
<evidence type="ECO:0000313" key="2">
    <source>
        <dbReference type="Proteomes" id="UP001054945"/>
    </source>
</evidence>
<keyword evidence="2" id="KW-1185">Reference proteome</keyword>
<comment type="caution">
    <text evidence="1">The sequence shown here is derived from an EMBL/GenBank/DDBJ whole genome shotgun (WGS) entry which is preliminary data.</text>
</comment>
<accession>A0AAV4NBH4</accession>
<protein>
    <submittedName>
        <fullName evidence="1">Uncharacterized protein</fullName>
    </submittedName>
</protein>
<dbReference type="AlphaFoldDB" id="A0AAV4NBH4"/>
<sequence>MVTNTRTFEVEFHLDLFDWSAWRTSASKYCCYKPIDSALPKDNDITVRLISRKDYDFPFIQKNKRETSKASSVFSTADSTVQKFHSLSSRFHGNEQLDLEVEFHLDLFYWSGQRTSTSKYCYCKPIDSALPKDNDITVRLISRKAFGECHKQI</sequence>